<dbReference type="InterPro" id="IPR027392">
    <property type="entry name" value="TF_Znf"/>
</dbReference>
<dbReference type="AlphaFoldDB" id="A0A0C1Z2U6"/>
<accession>A0A0C1Z2U6</accession>
<name>A0A0C1Z2U6_9BACT</name>
<dbReference type="Proteomes" id="UP000031599">
    <property type="component" value="Unassembled WGS sequence"/>
</dbReference>
<dbReference type="Pfam" id="PF13453">
    <property type="entry name" value="Zn_ribbon_TFIIB"/>
    <property type="match status" value="2"/>
</dbReference>
<reference evidence="2 3" key="1">
    <citation type="submission" date="2014-12" db="EMBL/GenBank/DDBJ databases">
        <title>Genome assembly of Enhygromyxa salina DSM 15201.</title>
        <authorList>
            <person name="Sharma G."/>
            <person name="Subramanian S."/>
        </authorList>
    </citation>
    <scope>NUCLEOTIDE SEQUENCE [LARGE SCALE GENOMIC DNA]</scope>
    <source>
        <strain evidence="2 3">DSM 15201</strain>
    </source>
</reference>
<proteinExistence type="predicted"/>
<sequence>MRVPLGLPDPRTSVPCPQCLTLVAGHHGFCPSCGHAQGETAPPSAKGEFSCPGCGDEMSIWALDPGLGQVGYRGSEAQIHGCHGCGGAWVDRRTLDQMIAWAKAHASHLQPDAVKRQNMAMTEVVHYRPCPSCRQRMNRRNFARYSGIVVDECRSCGTFFDAGELEGVVAFVRTGGLALAERHEAEAKRSQRSNLPVMTASAGVDLPRTEFEVVIWFLRWVGQWVRRIAR</sequence>
<dbReference type="EMBL" id="JMCC02000173">
    <property type="protein sequence ID" value="KIG11834.1"/>
    <property type="molecule type" value="Genomic_DNA"/>
</dbReference>
<evidence type="ECO:0000259" key="1">
    <source>
        <dbReference type="Pfam" id="PF13453"/>
    </source>
</evidence>
<evidence type="ECO:0000313" key="3">
    <source>
        <dbReference type="Proteomes" id="UP000031599"/>
    </source>
</evidence>
<comment type="caution">
    <text evidence="2">The sequence shown here is derived from an EMBL/GenBank/DDBJ whole genome shotgun (WGS) entry which is preliminary data.</text>
</comment>
<organism evidence="2 3">
    <name type="scientific">Enhygromyxa salina</name>
    <dbReference type="NCBI Taxonomy" id="215803"/>
    <lineage>
        <taxon>Bacteria</taxon>
        <taxon>Pseudomonadati</taxon>
        <taxon>Myxococcota</taxon>
        <taxon>Polyangia</taxon>
        <taxon>Nannocystales</taxon>
        <taxon>Nannocystaceae</taxon>
        <taxon>Enhygromyxa</taxon>
    </lineage>
</organism>
<gene>
    <name evidence="2" type="ORF">DB30_02386</name>
</gene>
<evidence type="ECO:0000313" key="2">
    <source>
        <dbReference type="EMBL" id="KIG11834.1"/>
    </source>
</evidence>
<protein>
    <recommendedName>
        <fullName evidence="1">Transcription factor zinc-finger domain-containing protein</fullName>
    </recommendedName>
</protein>
<feature type="domain" description="Transcription factor zinc-finger" evidence="1">
    <location>
        <begin position="51"/>
        <end position="99"/>
    </location>
</feature>
<feature type="domain" description="Transcription factor zinc-finger" evidence="1">
    <location>
        <begin position="130"/>
        <end position="167"/>
    </location>
</feature>